<dbReference type="SUPFAM" id="SSF64356">
    <property type="entry name" value="SNARE-like"/>
    <property type="match status" value="1"/>
</dbReference>
<reference evidence="8 9" key="1">
    <citation type="journal article" date="2015" name="Genome Biol. Evol.">
        <title>Comparative Genomics of a Bacterivorous Green Alga Reveals Evolutionary Causalities and Consequences of Phago-Mixotrophic Mode of Nutrition.</title>
        <authorList>
            <person name="Burns J.A."/>
            <person name="Paasch A."/>
            <person name="Narechania A."/>
            <person name="Kim E."/>
        </authorList>
    </citation>
    <scope>NUCLEOTIDE SEQUENCE [LARGE SCALE GENOMIC DNA]</scope>
    <source>
        <strain evidence="8 9">PLY_AMNH</strain>
    </source>
</reference>
<evidence type="ECO:0008006" key="10">
    <source>
        <dbReference type="Google" id="ProtNLM"/>
    </source>
</evidence>
<dbReference type="PANTHER" id="PTHR23249:SF16">
    <property type="entry name" value="TRAFFICKING PROTEIN PARTICLE COMPLEX SUBUNIT 1"/>
    <property type="match status" value="1"/>
</dbReference>
<evidence type="ECO:0000256" key="5">
    <source>
        <dbReference type="ARBA" id="ARBA00022892"/>
    </source>
</evidence>
<evidence type="ECO:0000256" key="2">
    <source>
        <dbReference type="ARBA" id="ARBA00004240"/>
    </source>
</evidence>
<keyword evidence="5" id="KW-0931">ER-Golgi transport</keyword>
<protein>
    <recommendedName>
        <fullName evidence="10">Trafficking protein particle complex subunit</fullName>
    </recommendedName>
</protein>
<proteinExistence type="inferred from homology"/>
<dbReference type="EMBL" id="LGRX02004481">
    <property type="protein sequence ID" value="KAK3280221.1"/>
    <property type="molecule type" value="Genomic_DNA"/>
</dbReference>
<evidence type="ECO:0000256" key="1">
    <source>
        <dbReference type="ARBA" id="ARBA00004222"/>
    </source>
</evidence>
<dbReference type="GO" id="GO:0030008">
    <property type="term" value="C:TRAPP complex"/>
    <property type="evidence" value="ECO:0007669"/>
    <property type="project" value="InterPro"/>
</dbReference>
<keyword evidence="4" id="KW-0256">Endoplasmic reticulum</keyword>
<dbReference type="InterPro" id="IPR011012">
    <property type="entry name" value="Longin-like_dom_sf"/>
</dbReference>
<dbReference type="SMART" id="SM01399">
    <property type="entry name" value="Sybindin"/>
    <property type="match status" value="1"/>
</dbReference>
<keyword evidence="3" id="KW-0813">Transport</keyword>
<comment type="caution">
    <text evidence="8">The sequence shown here is derived from an EMBL/GenBank/DDBJ whole genome shotgun (WGS) entry which is preliminary data.</text>
</comment>
<dbReference type="CDD" id="cd14855">
    <property type="entry name" value="TRAPPC1_MUM2"/>
    <property type="match status" value="1"/>
</dbReference>
<dbReference type="FunFam" id="3.30.450.70:FF:000006">
    <property type="entry name" value="Trafficking particle complex subunit 1"/>
    <property type="match status" value="1"/>
</dbReference>
<dbReference type="Gene3D" id="3.30.450.70">
    <property type="match status" value="1"/>
</dbReference>
<comment type="subcellular location">
    <subcellularLocation>
        <location evidence="2">Endoplasmic reticulum</location>
    </subcellularLocation>
    <subcellularLocation>
        <location evidence="1">Golgi apparatus</location>
        <location evidence="1">cis-Golgi network</location>
    </subcellularLocation>
</comment>
<evidence type="ECO:0000313" key="8">
    <source>
        <dbReference type="EMBL" id="KAK3280221.1"/>
    </source>
</evidence>
<dbReference type="PANTHER" id="PTHR23249">
    <property type="entry name" value="TRAFFICKING PROTEIN PARTICLE COMPLEX SUBUNIT"/>
    <property type="match status" value="1"/>
</dbReference>
<accession>A0AAE0GMS7</accession>
<evidence type="ECO:0000313" key="9">
    <source>
        <dbReference type="Proteomes" id="UP001190700"/>
    </source>
</evidence>
<keyword evidence="6" id="KW-0333">Golgi apparatus</keyword>
<dbReference type="AlphaFoldDB" id="A0AAE0GMS7"/>
<sequence>MASRRRSLATTFDNAAARHAVTPAAPTVTTTPVTASANATFVATIRILTKERFDESVTKHVIKKIFEEKTQRFTRNEASVAVVCAKLVPAIKEAFVAEDSAFSTLFDLEDATVTVRLEANKVLFSTLELIIHPTSPARDWLETSVESHPFDGKRVLLEIARRLLDAVGPFQGTADLVGIRLAANTDPGDAIGAFYASLATSAKRKSTRDNDEVKSLFIKALDMALGVLRVLNRPYNERSYSNNLVGEYVHLSWLWSRAQMIWYNLYIFNRQGVCLYYQEWSRPRSVVSQAEDQKLMFGLLFSLKKNFVPLLDPTGGQDGPCSFHSFRTEVYKLHFLESPSGLRFALLTEPRAGDLRECLRYIYNACYVEYVAKNPLYTPGEPFTCKQFTTELLKYEKSINSERRS</sequence>
<comment type="similarity">
    <text evidence="7">Belongs to the TRAPP small subunits family. BET5 subfamily.</text>
</comment>
<evidence type="ECO:0000256" key="6">
    <source>
        <dbReference type="ARBA" id="ARBA00023034"/>
    </source>
</evidence>
<organism evidence="8 9">
    <name type="scientific">Cymbomonas tetramitiformis</name>
    <dbReference type="NCBI Taxonomy" id="36881"/>
    <lineage>
        <taxon>Eukaryota</taxon>
        <taxon>Viridiplantae</taxon>
        <taxon>Chlorophyta</taxon>
        <taxon>Pyramimonadophyceae</taxon>
        <taxon>Pyramimonadales</taxon>
        <taxon>Pyramimonadaceae</taxon>
        <taxon>Cymbomonas</taxon>
    </lineage>
</organism>
<name>A0AAE0GMS7_9CHLO</name>
<gene>
    <name evidence="8" type="ORF">CYMTET_11927</name>
</gene>
<dbReference type="GO" id="GO:0005783">
    <property type="term" value="C:endoplasmic reticulum"/>
    <property type="evidence" value="ECO:0007669"/>
    <property type="project" value="UniProtKB-SubCell"/>
</dbReference>
<dbReference type="InterPro" id="IPR007233">
    <property type="entry name" value="TRAPPC"/>
</dbReference>
<dbReference type="Pfam" id="PF04099">
    <property type="entry name" value="Sybindin"/>
    <property type="match status" value="1"/>
</dbReference>
<dbReference type="GO" id="GO:0006888">
    <property type="term" value="P:endoplasmic reticulum to Golgi vesicle-mediated transport"/>
    <property type="evidence" value="ECO:0007669"/>
    <property type="project" value="TreeGrafter"/>
</dbReference>
<evidence type="ECO:0000256" key="4">
    <source>
        <dbReference type="ARBA" id="ARBA00022824"/>
    </source>
</evidence>
<evidence type="ECO:0000256" key="7">
    <source>
        <dbReference type="ARBA" id="ARBA00038167"/>
    </source>
</evidence>
<dbReference type="Proteomes" id="UP001190700">
    <property type="component" value="Unassembled WGS sequence"/>
</dbReference>
<dbReference type="GO" id="GO:0005794">
    <property type="term" value="C:Golgi apparatus"/>
    <property type="evidence" value="ECO:0007669"/>
    <property type="project" value="UniProtKB-SubCell"/>
</dbReference>
<keyword evidence="9" id="KW-1185">Reference proteome</keyword>
<evidence type="ECO:0000256" key="3">
    <source>
        <dbReference type="ARBA" id="ARBA00022448"/>
    </source>
</evidence>